<dbReference type="AlphaFoldDB" id="A0A140DXI4"/>
<gene>
    <name evidence="2" type="ORF">AALO17_22270</name>
</gene>
<proteinExistence type="predicted"/>
<sequence>MTAKTEQIQDESGETEFRRLHKSRIEEFNRLKAELEAMRKENKRMESALEYVKARRADIDAGLAEYKRRSENVKARMSGLFTDLEGPDPVFEGSEEQRQEIVAELDDLASEWERLEKEDVALQKYIKEFLASSYIYSSLI</sequence>
<evidence type="ECO:0000256" key="1">
    <source>
        <dbReference type="SAM" id="Coils"/>
    </source>
</evidence>
<name>A0A140DXI4_9FIRM</name>
<dbReference type="KEGG" id="fro:AALO17_22270"/>
<dbReference type="GeneID" id="78478795"/>
<reference evidence="2 3" key="1">
    <citation type="journal article" date="2016" name="Gut Pathog.">
        <title>Whole genome sequencing of "Faecalibaculum rodentium" ALO17, isolated from C57BL/6J laboratory mouse feces.</title>
        <authorList>
            <person name="Lim S."/>
            <person name="Chang D.H."/>
            <person name="Ahn S."/>
            <person name="Kim B.C."/>
        </authorList>
    </citation>
    <scope>NUCLEOTIDE SEQUENCE [LARGE SCALE GENOMIC DNA]</scope>
    <source>
        <strain evidence="2 3">Alo17</strain>
    </source>
</reference>
<evidence type="ECO:0000313" key="2">
    <source>
        <dbReference type="EMBL" id="AMK55361.1"/>
    </source>
</evidence>
<dbReference type="STRING" id="1702221.AALO17_22270"/>
<keyword evidence="3" id="KW-1185">Reference proteome</keyword>
<keyword evidence="1" id="KW-0175">Coiled coil</keyword>
<accession>A0A140DXI4</accession>
<dbReference type="EMBL" id="CP011391">
    <property type="protein sequence ID" value="AMK55361.1"/>
    <property type="molecule type" value="Genomic_DNA"/>
</dbReference>
<dbReference type="Proteomes" id="UP000069771">
    <property type="component" value="Chromosome"/>
</dbReference>
<evidence type="ECO:0000313" key="3">
    <source>
        <dbReference type="Proteomes" id="UP000069771"/>
    </source>
</evidence>
<dbReference type="RefSeq" id="WP_067558910.1">
    <property type="nucleotide sequence ID" value="NZ_CP011391.1"/>
</dbReference>
<organism evidence="2 3">
    <name type="scientific">Faecalibaculum rodentium</name>
    <dbReference type="NCBI Taxonomy" id="1702221"/>
    <lineage>
        <taxon>Bacteria</taxon>
        <taxon>Bacillati</taxon>
        <taxon>Bacillota</taxon>
        <taxon>Erysipelotrichia</taxon>
        <taxon>Erysipelotrichales</taxon>
        <taxon>Erysipelotrichaceae</taxon>
        <taxon>Faecalibaculum</taxon>
    </lineage>
</organism>
<feature type="coiled-coil region" evidence="1">
    <location>
        <begin position="91"/>
        <end position="118"/>
    </location>
</feature>
<feature type="coiled-coil region" evidence="1">
    <location>
        <begin position="18"/>
        <end position="55"/>
    </location>
</feature>
<protein>
    <submittedName>
        <fullName evidence="2">Uncharacterized protein</fullName>
    </submittedName>
</protein>
<dbReference type="Gene3D" id="6.10.250.3110">
    <property type="match status" value="1"/>
</dbReference>